<proteinExistence type="predicted"/>
<dbReference type="RefSeq" id="WP_290268515.1">
    <property type="nucleotide sequence ID" value="NZ_JAUFQP010000007.1"/>
</dbReference>
<protein>
    <submittedName>
        <fullName evidence="1">Uncharacterized protein</fullName>
    </submittedName>
</protein>
<dbReference type="EMBL" id="JBHMFA010000010">
    <property type="protein sequence ID" value="MFB9106047.1"/>
    <property type="molecule type" value="Genomic_DNA"/>
</dbReference>
<evidence type="ECO:0000313" key="2">
    <source>
        <dbReference type="Proteomes" id="UP001589590"/>
    </source>
</evidence>
<evidence type="ECO:0000313" key="1">
    <source>
        <dbReference type="EMBL" id="MFB9106047.1"/>
    </source>
</evidence>
<dbReference type="Proteomes" id="UP001589590">
    <property type="component" value="Unassembled WGS sequence"/>
</dbReference>
<sequence length="45" mass="5271">MKRPVVIVRTNNLESKQPERVLVNGWDYRVDSGVSKDNNKVLRIF</sequence>
<keyword evidence="2" id="KW-1185">Reference proteome</keyword>
<reference evidence="1 2" key="1">
    <citation type="submission" date="2024-09" db="EMBL/GenBank/DDBJ databases">
        <authorList>
            <person name="Sun Q."/>
            <person name="Mori K."/>
        </authorList>
    </citation>
    <scope>NUCLEOTIDE SEQUENCE [LARGE SCALE GENOMIC DNA]</scope>
    <source>
        <strain evidence="1 2">CECT 8300</strain>
    </source>
</reference>
<name>A0ABV5H2C4_9FLAO</name>
<accession>A0ABV5H2C4</accession>
<gene>
    <name evidence="1" type="ORF">ACFFU1_14165</name>
</gene>
<organism evidence="1 2">
    <name type="scientific">Algibacter miyuki</name>
    <dbReference type="NCBI Taxonomy" id="1306933"/>
    <lineage>
        <taxon>Bacteria</taxon>
        <taxon>Pseudomonadati</taxon>
        <taxon>Bacteroidota</taxon>
        <taxon>Flavobacteriia</taxon>
        <taxon>Flavobacteriales</taxon>
        <taxon>Flavobacteriaceae</taxon>
        <taxon>Algibacter</taxon>
    </lineage>
</organism>
<comment type="caution">
    <text evidence="1">The sequence shown here is derived from an EMBL/GenBank/DDBJ whole genome shotgun (WGS) entry which is preliminary data.</text>
</comment>